<gene>
    <name evidence="1" type="ORF">BCD7_0009</name>
</gene>
<sequence>MNKYQFTEMLLDLDPNELAEVYFNLPVPKEYAQIMRIETERRMHTENIMVVMEFKKHIENLTYIKEITSDRLVELIKELQAKVKDKFLSLDWRDEFLLNQIDYDEVLPFQVDHTRYSLVKYMAVKYMEKGAELIA</sequence>
<keyword evidence="2" id="KW-1185">Reference proteome</keyword>
<evidence type="ECO:0000313" key="1">
    <source>
        <dbReference type="EMBL" id="AEZ50456.1"/>
    </source>
</evidence>
<name>J9PUK5_9CAUD</name>
<reference evidence="1 2" key="1">
    <citation type="submission" date="2011-09" db="EMBL/GenBank/DDBJ databases">
        <title>Complete Genome Sequence of Bacillus cereus Bacteriophage BCD7.</title>
        <authorList>
            <person name="Lee J.-H."/>
            <person name="Shin H."/>
            <person name="Son B."/>
            <person name="Ryu S."/>
        </authorList>
    </citation>
    <scope>NUCLEOTIDE SEQUENCE [LARGE SCALE GENOMIC DNA]</scope>
</reference>
<proteinExistence type="predicted"/>
<accession>J9PUK5</accession>
<organism evidence="1 2">
    <name type="scientific">Bacillus phage BCD7</name>
    <dbReference type="NCBI Taxonomy" id="1136534"/>
    <lineage>
        <taxon>Viruses</taxon>
        <taxon>Duplodnaviria</taxon>
        <taxon>Heunggongvirae</taxon>
        <taxon>Uroviricota</taxon>
        <taxon>Caudoviricetes</taxon>
        <taxon>Becedseptimavirus</taxon>
        <taxon>Becedseptimavirus BCD7</taxon>
    </lineage>
</organism>
<dbReference type="KEGG" id="vg:14011528"/>
<dbReference type="RefSeq" id="YP_007005860.1">
    <property type="nucleotide sequence ID" value="NC_019515.1"/>
</dbReference>
<protein>
    <submittedName>
        <fullName evidence="1">Uncharacterized protein</fullName>
    </submittedName>
</protein>
<dbReference type="GeneID" id="14011528"/>
<evidence type="ECO:0000313" key="2">
    <source>
        <dbReference type="Proteomes" id="UP000006298"/>
    </source>
</evidence>
<dbReference type="EMBL" id="JN712910">
    <property type="protein sequence ID" value="AEZ50456.1"/>
    <property type="molecule type" value="Genomic_DNA"/>
</dbReference>
<dbReference type="Proteomes" id="UP000006298">
    <property type="component" value="Segment"/>
</dbReference>